<dbReference type="AlphaFoldDB" id="A0A140DWX1"/>
<dbReference type="STRING" id="1702221.AALO17_20140"/>
<evidence type="ECO:0000313" key="3">
    <source>
        <dbReference type="Proteomes" id="UP000069771"/>
    </source>
</evidence>
<sequence length="62" mass="7041">MTDSATVWWNSEAISARQTLSQAIADSFIGRNRPERYKPATRQQPKTEYPQLQDLLHPPGSV</sequence>
<evidence type="ECO:0000313" key="2">
    <source>
        <dbReference type="EMBL" id="AMK55148.1"/>
    </source>
</evidence>
<name>A0A140DWX1_9FIRM</name>
<evidence type="ECO:0000256" key="1">
    <source>
        <dbReference type="SAM" id="MobiDB-lite"/>
    </source>
</evidence>
<gene>
    <name evidence="2" type="ORF">AALO17_20140</name>
</gene>
<protein>
    <submittedName>
        <fullName evidence="2">Uncharacterized protein</fullName>
    </submittedName>
</protein>
<reference evidence="2 3" key="1">
    <citation type="journal article" date="2016" name="Gut Pathog.">
        <title>Whole genome sequencing of "Faecalibaculum rodentium" ALO17, isolated from C57BL/6J laboratory mouse feces.</title>
        <authorList>
            <person name="Lim S."/>
            <person name="Chang D.H."/>
            <person name="Ahn S."/>
            <person name="Kim B.C."/>
        </authorList>
    </citation>
    <scope>NUCLEOTIDE SEQUENCE [LARGE SCALE GENOMIC DNA]</scope>
    <source>
        <strain evidence="2 3">Alo17</strain>
    </source>
</reference>
<organism evidence="2 3">
    <name type="scientific">Faecalibaculum rodentium</name>
    <dbReference type="NCBI Taxonomy" id="1702221"/>
    <lineage>
        <taxon>Bacteria</taxon>
        <taxon>Bacillati</taxon>
        <taxon>Bacillota</taxon>
        <taxon>Erysipelotrichia</taxon>
        <taxon>Erysipelotrichales</taxon>
        <taxon>Erysipelotrichaceae</taxon>
        <taxon>Faecalibaculum</taxon>
    </lineage>
</organism>
<accession>A0A140DWX1</accession>
<dbReference type="KEGG" id="fro:AALO17_20140"/>
<proteinExistence type="predicted"/>
<dbReference type="EMBL" id="CP011391">
    <property type="protein sequence ID" value="AMK55148.1"/>
    <property type="molecule type" value="Genomic_DNA"/>
</dbReference>
<keyword evidence="3" id="KW-1185">Reference proteome</keyword>
<dbReference type="Proteomes" id="UP000069771">
    <property type="component" value="Chromosome"/>
</dbReference>
<feature type="region of interest" description="Disordered" evidence="1">
    <location>
        <begin position="30"/>
        <end position="62"/>
    </location>
</feature>